<dbReference type="Pfam" id="PF12224">
    <property type="entry name" value="Amidoligase_2"/>
    <property type="match status" value="1"/>
</dbReference>
<feature type="region of interest" description="Disordered" evidence="1">
    <location>
        <begin position="838"/>
        <end position="872"/>
    </location>
</feature>
<sequence length="1064" mass="116544">MAGNPSGKQDGGAAGTKRPAGANLGNGNTKRANTGIIDDMIKLVAVDDLLNVDFLGLSKLYHRHDRQVGDLGNPFQAVERWARRALPKAHWDSNTHVGHWMRSEKLGVVYMFKNGYCYDNGREFVTVPVYGRWLEYQGFKHFKSDEGAEWYTILDAGLPWFRTGNPESPFLNVGSWTMSRFGKPVIVGKDNKFYQSVLDAFRERNPATITNDGENEKIEEIEVPIKSLTMTNELELEPPRPYYRDMEEYGPCLRLLGGVSGTYSVTTANRVSRGRKPSGNNQNATSEETHPPPSPPVPPTPKTPGEPGETTTKTSQGLTTPGSNKFTGGAIDNKTSSGGTHAPTGKKTEEVPETTETIYRPNRGLHTPEKEQKSTTPTPAANTSVAVDNKGTTATSSQTTGKKHTAETTGSVQISNNFPTTSTGHGFGFIVPHPTGTQVQQPGTTGFSPNANVAHTEKNTIGVANTNAKTDAQAIAQERATIDAQIAAELADREALKSQSNTGSQPPVEGGAIAQSVLIDSSCKPFSVEAQEAFKHFVENEAKKDTVNPDEVNARTQTSPKDQPKVKLEELHGQSQRLSFGVEFEFVMPVVLEEWLNGSDIDEELLPALNVIPLNLKNRVPRDSFDYEENEFAELHMRRNWVDEQILATLIGLGVPVIDDSGKGGQGRDVLVNADPKAENISSDRAYWGWKIQKDDSVEIPARVSAAYSFRKTRWIGVELISPAYWATPKNLGEVRRVLRGLSSKLRFVTPETSGLHVHVGRGKSSFSLVELKRLAGLCYAADPLLSQLHPASRHVNQWCKSNRFYSSLAHGMNTENAIIGRRSPVITCSIVRQGGLPQEPLANPQRLGGATKESGQRPADTPRFKRAIKRGGLPSEAFSQDKYEDEWLDDMTKEDLDDRFFAYNFTRYMCEDYAGNLDSVNSYLAGLESSSNGSRLGGGGSTSSTSSSSGSGFGPGTVSGNSREHRCDKSSRTVEFRQAAATLDPDSVVAWVRVVVNLTCVAVHTTHDEYARLVHCCAKAEREPAWYDAFDLLVDLDMPRTAQFIQGRMLSRASRTPWAALPP</sequence>
<proteinExistence type="predicted"/>
<feature type="region of interest" description="Disordered" evidence="1">
    <location>
        <begin position="932"/>
        <end position="970"/>
    </location>
</feature>
<dbReference type="EMBL" id="JAQQWN010000006">
    <property type="protein sequence ID" value="KAK8079746.1"/>
    <property type="molecule type" value="Genomic_DNA"/>
</dbReference>
<organism evidence="2 3">
    <name type="scientific">Apiospora hydei</name>
    <dbReference type="NCBI Taxonomy" id="1337664"/>
    <lineage>
        <taxon>Eukaryota</taxon>
        <taxon>Fungi</taxon>
        <taxon>Dikarya</taxon>
        <taxon>Ascomycota</taxon>
        <taxon>Pezizomycotina</taxon>
        <taxon>Sordariomycetes</taxon>
        <taxon>Xylariomycetidae</taxon>
        <taxon>Amphisphaeriales</taxon>
        <taxon>Apiosporaceae</taxon>
        <taxon>Apiospora</taxon>
    </lineage>
</organism>
<gene>
    <name evidence="2" type="ORF">PG997_007564</name>
</gene>
<feature type="region of interest" description="Disordered" evidence="1">
    <location>
        <begin position="541"/>
        <end position="565"/>
    </location>
</feature>
<evidence type="ECO:0000313" key="3">
    <source>
        <dbReference type="Proteomes" id="UP001433268"/>
    </source>
</evidence>
<evidence type="ECO:0000313" key="2">
    <source>
        <dbReference type="EMBL" id="KAK8079746.1"/>
    </source>
</evidence>
<feature type="compositionally biased region" description="Polar residues" evidence="1">
    <location>
        <begin position="407"/>
        <end position="424"/>
    </location>
</feature>
<feature type="compositionally biased region" description="Low complexity" evidence="1">
    <location>
        <begin position="305"/>
        <end position="314"/>
    </location>
</feature>
<evidence type="ECO:0000256" key="1">
    <source>
        <dbReference type="SAM" id="MobiDB-lite"/>
    </source>
</evidence>
<feature type="compositionally biased region" description="Polar residues" evidence="1">
    <location>
        <begin position="315"/>
        <end position="326"/>
    </location>
</feature>
<comment type="caution">
    <text evidence="2">The sequence shown here is derived from an EMBL/GenBank/DDBJ whole genome shotgun (WGS) entry which is preliminary data.</text>
</comment>
<dbReference type="RefSeq" id="XP_066667221.1">
    <property type="nucleotide sequence ID" value="XM_066811879.1"/>
</dbReference>
<feature type="region of interest" description="Disordered" evidence="1">
    <location>
        <begin position="267"/>
        <end position="425"/>
    </location>
</feature>
<evidence type="ECO:0008006" key="4">
    <source>
        <dbReference type="Google" id="ProtNLM"/>
    </source>
</evidence>
<dbReference type="PANTHER" id="PTHR36847">
    <property type="entry name" value="AMIDOLIGASE ENZYME"/>
    <property type="match status" value="1"/>
</dbReference>
<keyword evidence="3" id="KW-1185">Reference proteome</keyword>
<reference evidence="2 3" key="1">
    <citation type="submission" date="2023-01" db="EMBL/GenBank/DDBJ databases">
        <title>Analysis of 21 Apiospora genomes using comparative genomics revels a genus with tremendous synthesis potential of carbohydrate active enzymes and secondary metabolites.</title>
        <authorList>
            <person name="Sorensen T."/>
        </authorList>
    </citation>
    <scope>NUCLEOTIDE SEQUENCE [LARGE SCALE GENOMIC DNA]</scope>
    <source>
        <strain evidence="2 3">CBS 114990</strain>
    </source>
</reference>
<feature type="region of interest" description="Disordered" evidence="1">
    <location>
        <begin position="1"/>
        <end position="29"/>
    </location>
</feature>
<accession>A0ABR1WB49</accession>
<dbReference type="InterPro" id="IPR022025">
    <property type="entry name" value="Amidoligase_2"/>
</dbReference>
<feature type="compositionally biased region" description="Pro residues" evidence="1">
    <location>
        <begin position="291"/>
        <end position="304"/>
    </location>
</feature>
<dbReference type="GeneID" id="92044939"/>
<dbReference type="Proteomes" id="UP001433268">
    <property type="component" value="Unassembled WGS sequence"/>
</dbReference>
<feature type="compositionally biased region" description="Polar residues" evidence="1">
    <location>
        <begin position="374"/>
        <end position="400"/>
    </location>
</feature>
<protein>
    <recommendedName>
        <fullName evidence="4">Amidoligase enzyme</fullName>
    </recommendedName>
</protein>
<name>A0ABR1WB49_9PEZI</name>
<dbReference type="PANTHER" id="PTHR36847:SF1">
    <property type="entry name" value="AMIDOLIGASE ENZYME"/>
    <property type="match status" value="1"/>
</dbReference>